<gene>
    <name evidence="1" type="ORF">MNB_SM-5-37</name>
</gene>
<accession>A0A1W1BNG0</accession>
<protein>
    <submittedName>
        <fullName evidence="1">Uncharacterized protein</fullName>
    </submittedName>
</protein>
<dbReference type="AlphaFoldDB" id="A0A1W1BNG0"/>
<name>A0A1W1BNG0_9ZZZZ</name>
<sequence length="89" mass="10617">MQIFCTKLYQTQLRSLLEEFPQEQLDAAKSFKLYLDTVIINIPTKIEKFKQSPLFDDENIKELEHKGLRIPFYYEKESETYLILGIIKV</sequence>
<organism evidence="1">
    <name type="scientific">hydrothermal vent metagenome</name>
    <dbReference type="NCBI Taxonomy" id="652676"/>
    <lineage>
        <taxon>unclassified sequences</taxon>
        <taxon>metagenomes</taxon>
        <taxon>ecological metagenomes</taxon>
    </lineage>
</organism>
<evidence type="ECO:0000313" key="1">
    <source>
        <dbReference type="EMBL" id="SFV55079.1"/>
    </source>
</evidence>
<reference evidence="1" key="1">
    <citation type="submission" date="2016-10" db="EMBL/GenBank/DDBJ databases">
        <authorList>
            <person name="de Groot N.N."/>
        </authorList>
    </citation>
    <scope>NUCLEOTIDE SEQUENCE</scope>
</reference>
<dbReference type="EMBL" id="FPHH01000031">
    <property type="protein sequence ID" value="SFV55079.1"/>
    <property type="molecule type" value="Genomic_DNA"/>
</dbReference>
<proteinExistence type="predicted"/>